<organism evidence="1">
    <name type="scientific">Siphoviridae sp. ctBLh2</name>
    <dbReference type="NCBI Taxonomy" id="2827803"/>
    <lineage>
        <taxon>Viruses</taxon>
        <taxon>Duplodnaviria</taxon>
        <taxon>Heunggongvirae</taxon>
        <taxon>Uroviricota</taxon>
        <taxon>Caudoviricetes</taxon>
    </lineage>
</organism>
<sequence>MLCRPVIWSVFWESRSKINEILKKFTYLLNFLNNIFGEFLPPFYLCARLR</sequence>
<dbReference type="EMBL" id="BK032514">
    <property type="protein sequence ID" value="DAF45607.1"/>
    <property type="molecule type" value="Genomic_DNA"/>
</dbReference>
<evidence type="ECO:0000313" key="1">
    <source>
        <dbReference type="EMBL" id="DAF45607.1"/>
    </source>
</evidence>
<accession>A0A8S5S4I5</accession>
<reference evidence="1" key="1">
    <citation type="journal article" date="2021" name="Proc. Natl. Acad. Sci. U.S.A.">
        <title>A Catalog of Tens of Thousands of Viruses from Human Metagenomes Reveals Hidden Associations with Chronic Diseases.</title>
        <authorList>
            <person name="Tisza M.J."/>
            <person name="Buck C.B."/>
        </authorList>
    </citation>
    <scope>NUCLEOTIDE SEQUENCE</scope>
    <source>
        <strain evidence="1">CtBLh2</strain>
    </source>
</reference>
<proteinExistence type="predicted"/>
<protein>
    <submittedName>
        <fullName evidence="1">Uncharacterized protein</fullName>
    </submittedName>
</protein>
<name>A0A8S5S4I5_9CAUD</name>